<organism evidence="1 2">
    <name type="scientific">Araneus ventricosus</name>
    <name type="common">Orbweaver spider</name>
    <name type="synonym">Epeira ventricosa</name>
    <dbReference type="NCBI Taxonomy" id="182803"/>
    <lineage>
        <taxon>Eukaryota</taxon>
        <taxon>Metazoa</taxon>
        <taxon>Ecdysozoa</taxon>
        <taxon>Arthropoda</taxon>
        <taxon>Chelicerata</taxon>
        <taxon>Arachnida</taxon>
        <taxon>Araneae</taxon>
        <taxon>Araneomorphae</taxon>
        <taxon>Entelegynae</taxon>
        <taxon>Araneoidea</taxon>
        <taxon>Araneidae</taxon>
        <taxon>Araneus</taxon>
    </lineage>
</organism>
<sequence length="553" mass="64646">MSALGKIQNSEFNVIGRNMEKYISFSIISTYKKCKIHLQFIDSFQFLPSSLEKLVANLDKEEFKILNENISHHVDLMLRKGIYPYEYMSSFQKFEETQLPPKESFYSSLTEQHITDDDYIHAQNVWNMFNIKNLGEYHDLYVMTDVLQLADVFENFRSFSQKSYDLDCTHLFTSAGLAWQACLKMCEQPLELFTDPNMHLMIENGIRGGISMITHRFAQSNNKYLPNYDSNKPSTYILYLDANNLYGWAMSQPLPYGNFEWISSDGIDSDWILSIVDDGEVGFVFEVDLSYPRHLHDDHNEYPLAPEKLEICKEMLSPYSREHAGNTTSSKIAKLTPNLNDKKNYVTLIQNLKFYLKLEFNTNKRINATSLFEKILFKLMNNAVYGKTMENVRKHKDISLINNNPKAEKLVASPTSIFNDNLVGVERLKKTVWLNKPLYVGFAILELSKLHMYKFHYEYIKQRYGNKSKLLFTDTDSLTYHIETEDIYKDMMENAEIFDTFDYPVDHPLYSIKNKKKIGCFKDETISECIVEFIGLRSKMYSILTKDYEKKNS</sequence>
<dbReference type="InterPro" id="IPR043502">
    <property type="entry name" value="DNA/RNA_pol_sf"/>
</dbReference>
<proteinExistence type="predicted"/>
<dbReference type="InterPro" id="IPR036397">
    <property type="entry name" value="RNaseH_sf"/>
</dbReference>
<dbReference type="GO" id="GO:0003676">
    <property type="term" value="F:nucleic acid binding"/>
    <property type="evidence" value="ECO:0007669"/>
    <property type="project" value="InterPro"/>
</dbReference>
<accession>A0A4Y2R7B3</accession>
<gene>
    <name evidence="1" type="ORF">AVEN_171542_1</name>
</gene>
<dbReference type="GO" id="GO:0071897">
    <property type="term" value="P:DNA biosynthetic process"/>
    <property type="evidence" value="ECO:0007669"/>
    <property type="project" value="UniProtKB-ARBA"/>
</dbReference>
<dbReference type="Proteomes" id="UP000499080">
    <property type="component" value="Unassembled WGS sequence"/>
</dbReference>
<dbReference type="PANTHER" id="PTHR31511:SF12">
    <property type="entry name" value="RHO TERMINATION FACTOR N-TERMINAL DOMAIN-CONTAINING PROTEIN"/>
    <property type="match status" value="1"/>
</dbReference>
<evidence type="ECO:0008006" key="3">
    <source>
        <dbReference type="Google" id="ProtNLM"/>
    </source>
</evidence>
<dbReference type="Gene3D" id="3.30.420.10">
    <property type="entry name" value="Ribonuclease H-like superfamily/Ribonuclease H"/>
    <property type="match status" value="1"/>
</dbReference>
<dbReference type="AlphaFoldDB" id="A0A4Y2R7B3"/>
<reference evidence="1 2" key="1">
    <citation type="journal article" date="2019" name="Sci. Rep.">
        <title>Orb-weaving spider Araneus ventricosus genome elucidates the spidroin gene catalogue.</title>
        <authorList>
            <person name="Kono N."/>
            <person name="Nakamura H."/>
            <person name="Ohtoshi R."/>
            <person name="Moran D.A.P."/>
            <person name="Shinohara A."/>
            <person name="Yoshida Y."/>
            <person name="Fujiwara M."/>
            <person name="Mori M."/>
            <person name="Tomita M."/>
            <person name="Arakawa K."/>
        </authorList>
    </citation>
    <scope>NUCLEOTIDE SEQUENCE [LARGE SCALE GENOMIC DNA]</scope>
</reference>
<keyword evidence="2" id="KW-1185">Reference proteome</keyword>
<evidence type="ECO:0000313" key="2">
    <source>
        <dbReference type="Proteomes" id="UP000499080"/>
    </source>
</evidence>
<dbReference type="EMBL" id="BGPR01015807">
    <property type="protein sequence ID" value="GBN70685.1"/>
    <property type="molecule type" value="Genomic_DNA"/>
</dbReference>
<name>A0A4Y2R7B3_ARAVE</name>
<evidence type="ECO:0000313" key="1">
    <source>
        <dbReference type="EMBL" id="GBN70685.1"/>
    </source>
</evidence>
<dbReference type="SUPFAM" id="SSF56672">
    <property type="entry name" value="DNA/RNA polymerases"/>
    <property type="match status" value="1"/>
</dbReference>
<protein>
    <recommendedName>
        <fullName evidence="3">DNA-directed DNA polymerase</fullName>
    </recommendedName>
</protein>
<comment type="caution">
    <text evidence="1">The sequence shown here is derived from an EMBL/GenBank/DDBJ whole genome shotgun (WGS) entry which is preliminary data.</text>
</comment>
<dbReference type="PANTHER" id="PTHR31511">
    <property type="entry name" value="PROTEIN CBG23764"/>
    <property type="match status" value="1"/>
</dbReference>
<dbReference type="OrthoDB" id="6433335at2759"/>